<dbReference type="CDD" id="cd10280">
    <property type="entry name" value="PQQ_mGDH"/>
    <property type="match status" value="1"/>
</dbReference>
<dbReference type="PANTHER" id="PTHR32303">
    <property type="entry name" value="QUINOPROTEIN ALCOHOL DEHYDROGENASE (CYTOCHROME C)"/>
    <property type="match status" value="1"/>
</dbReference>
<dbReference type="Proteomes" id="UP000326903">
    <property type="component" value="Unassembled WGS sequence"/>
</dbReference>
<dbReference type="Pfam" id="PF01011">
    <property type="entry name" value="PQQ"/>
    <property type="match status" value="2"/>
</dbReference>
<organism evidence="10 11">
    <name type="scientific">Ginsengibacter hankyongi</name>
    <dbReference type="NCBI Taxonomy" id="2607284"/>
    <lineage>
        <taxon>Bacteria</taxon>
        <taxon>Pseudomonadati</taxon>
        <taxon>Bacteroidota</taxon>
        <taxon>Chitinophagia</taxon>
        <taxon>Chitinophagales</taxon>
        <taxon>Chitinophagaceae</taxon>
        <taxon>Ginsengibacter</taxon>
    </lineage>
</organism>
<dbReference type="EMBL" id="VYQF01000004">
    <property type="protein sequence ID" value="KAA9038227.1"/>
    <property type="molecule type" value="Genomic_DNA"/>
</dbReference>
<dbReference type="SUPFAM" id="SSF46626">
    <property type="entry name" value="Cytochrome c"/>
    <property type="match status" value="1"/>
</dbReference>
<proteinExistence type="inferred from homology"/>
<dbReference type="Pfam" id="PF13442">
    <property type="entry name" value="Cytochrome_CBB3"/>
    <property type="match status" value="1"/>
</dbReference>
<evidence type="ECO:0000259" key="9">
    <source>
        <dbReference type="PROSITE" id="PS51007"/>
    </source>
</evidence>
<sequence>MISCKHKETSMQVGIDYPVYGGNKAGNRYSSLDQINAGNVNNLKIAWMYNAAEVPDPNDSKPPRPKQIQCQPIVVNGILYGTTADLNLFALDAGTGKQLWKFEPSKDGKRYNVINVNRGVAYWTNGEDKRILYSAGSNLFCVNANDGKLVKGFGQNGVVDLHEGLAPDSDHDVSQLSVTANTPGIVYKNFLIIGSAVPESGDAAPGNVRAFDILTGKLRWVFHTVPRPGEFGHDTWPKDAWKNIGAANNWSGLTLDEKREVVYFGTGSPSSDFYGGNREGTNLFSDCIMALDAATGKMKWYYQTIHHDLWDRDIPCPPNLTTVTHNGKKEDVVVQSTKDGVIYILDRDSGTSIFPVEERPVPTGGLPGEHPWPTQKYPLKPLPFSHQIFTEADITNLSSESHAYVLEEYKKYRTDNKFTPQNTTGTLLFGYSGGAEWGGNAISADGVLYQNSNDDPWITQLIDTATRNKEFVSLSSGNILYLMNCAACHGKDKKGSGTEFPNLVNIGKKRTINEIQKIIKAGGGRMPSFQRLSDEERTAIVQYLLNMPSNIKSPVFSEHSTINIPDVKSKEFGFKPAYVNKVWKKLTDQNGYPAIKPPWGTLNAIDLNTGNYLWKVPLGEYPELTKKGIPVTGTENYGGPLATAGGLVFIAATPDEKFRAFDRKTGKIVWEYQLPAGGFATPITYEVGGKQYIVIAAGGARGGKAGGNYIAFTLK</sequence>
<dbReference type="GO" id="GO:0046872">
    <property type="term" value="F:metal ion binding"/>
    <property type="evidence" value="ECO:0007669"/>
    <property type="project" value="UniProtKB-KW"/>
</dbReference>
<dbReference type="GO" id="GO:0016020">
    <property type="term" value="C:membrane"/>
    <property type="evidence" value="ECO:0007669"/>
    <property type="project" value="InterPro"/>
</dbReference>
<protein>
    <submittedName>
        <fullName evidence="10">Pyrroloquinoline quinone-dependent dehydrogenase</fullName>
    </submittedName>
</protein>
<evidence type="ECO:0000256" key="6">
    <source>
        <dbReference type="ARBA" id="ARBA00023002"/>
    </source>
</evidence>
<dbReference type="PROSITE" id="PS51007">
    <property type="entry name" value="CYTC"/>
    <property type="match status" value="1"/>
</dbReference>
<dbReference type="InterPro" id="IPR002372">
    <property type="entry name" value="PQQ_rpt_dom"/>
</dbReference>
<reference evidence="10 11" key="1">
    <citation type="submission" date="2019-09" db="EMBL/GenBank/DDBJ databases">
        <title>Draft genome sequence of Ginsengibacter sp. BR5-29.</title>
        <authorList>
            <person name="Im W.-T."/>
        </authorList>
    </citation>
    <scope>NUCLEOTIDE SEQUENCE [LARGE SCALE GENOMIC DNA]</scope>
    <source>
        <strain evidence="10 11">BR5-29</strain>
    </source>
</reference>
<dbReference type="AlphaFoldDB" id="A0A5J5IEJ9"/>
<dbReference type="PANTHER" id="PTHR32303:SF4">
    <property type="entry name" value="QUINOPROTEIN GLUCOSE DEHYDROGENASE"/>
    <property type="match status" value="1"/>
</dbReference>
<name>A0A5J5IEJ9_9BACT</name>
<dbReference type="GO" id="GO:0020037">
    <property type="term" value="F:heme binding"/>
    <property type="evidence" value="ECO:0007669"/>
    <property type="project" value="InterPro"/>
</dbReference>
<keyword evidence="4 8" id="KW-0479">Metal-binding</keyword>
<feature type="domain" description="Cytochrome c" evidence="9">
    <location>
        <begin position="472"/>
        <end position="548"/>
    </location>
</feature>
<dbReference type="GO" id="GO:0048038">
    <property type="term" value="F:quinone binding"/>
    <property type="evidence" value="ECO:0007669"/>
    <property type="project" value="InterPro"/>
</dbReference>
<dbReference type="Gene3D" id="1.10.760.10">
    <property type="entry name" value="Cytochrome c-like domain"/>
    <property type="match status" value="1"/>
</dbReference>
<dbReference type="InterPro" id="IPR018391">
    <property type="entry name" value="PQQ_b-propeller_rpt"/>
</dbReference>
<keyword evidence="11" id="KW-1185">Reference proteome</keyword>
<evidence type="ECO:0000256" key="8">
    <source>
        <dbReference type="PROSITE-ProRule" id="PRU00433"/>
    </source>
</evidence>
<dbReference type="Gene3D" id="2.140.10.10">
    <property type="entry name" value="Quinoprotein alcohol dehydrogenase-like superfamily"/>
    <property type="match status" value="2"/>
</dbReference>
<keyword evidence="5" id="KW-0732">Signal</keyword>
<accession>A0A5J5IEJ9</accession>
<evidence type="ECO:0000256" key="1">
    <source>
        <dbReference type="ARBA" id="ARBA00001931"/>
    </source>
</evidence>
<keyword evidence="3 8" id="KW-0349">Heme</keyword>
<dbReference type="InterPro" id="IPR009056">
    <property type="entry name" value="Cyt_c-like_dom"/>
</dbReference>
<evidence type="ECO:0000256" key="7">
    <source>
        <dbReference type="ARBA" id="ARBA00023004"/>
    </source>
</evidence>
<evidence type="ECO:0000313" key="10">
    <source>
        <dbReference type="EMBL" id="KAA9038227.1"/>
    </source>
</evidence>
<keyword evidence="6" id="KW-0560">Oxidoreductase</keyword>
<dbReference type="GO" id="GO:0016614">
    <property type="term" value="F:oxidoreductase activity, acting on CH-OH group of donors"/>
    <property type="evidence" value="ECO:0007669"/>
    <property type="project" value="InterPro"/>
</dbReference>
<evidence type="ECO:0000313" key="11">
    <source>
        <dbReference type="Proteomes" id="UP000326903"/>
    </source>
</evidence>
<dbReference type="InterPro" id="IPR011047">
    <property type="entry name" value="Quinoprotein_ADH-like_sf"/>
</dbReference>
<gene>
    <name evidence="10" type="ORF">FW778_14995</name>
</gene>
<dbReference type="SUPFAM" id="SSF50998">
    <property type="entry name" value="Quinoprotein alcohol dehydrogenase-like"/>
    <property type="match status" value="1"/>
</dbReference>
<comment type="similarity">
    <text evidence="2">Belongs to the bacterial PQQ dehydrogenase family.</text>
</comment>
<comment type="cofactor">
    <cofactor evidence="1">
        <name>pyrroloquinoline quinone</name>
        <dbReference type="ChEBI" id="CHEBI:58442"/>
    </cofactor>
</comment>
<evidence type="ECO:0000256" key="5">
    <source>
        <dbReference type="ARBA" id="ARBA00022729"/>
    </source>
</evidence>
<dbReference type="InterPro" id="IPR036909">
    <property type="entry name" value="Cyt_c-like_dom_sf"/>
</dbReference>
<dbReference type="GO" id="GO:0009055">
    <property type="term" value="F:electron transfer activity"/>
    <property type="evidence" value="ECO:0007669"/>
    <property type="project" value="InterPro"/>
</dbReference>
<dbReference type="SMART" id="SM00564">
    <property type="entry name" value="PQQ"/>
    <property type="match status" value="6"/>
</dbReference>
<evidence type="ECO:0000256" key="3">
    <source>
        <dbReference type="ARBA" id="ARBA00022617"/>
    </source>
</evidence>
<evidence type="ECO:0000256" key="2">
    <source>
        <dbReference type="ARBA" id="ARBA00008156"/>
    </source>
</evidence>
<comment type="caution">
    <text evidence="10">The sequence shown here is derived from an EMBL/GenBank/DDBJ whole genome shotgun (WGS) entry which is preliminary data.</text>
</comment>
<evidence type="ECO:0000256" key="4">
    <source>
        <dbReference type="ARBA" id="ARBA00022723"/>
    </source>
</evidence>
<dbReference type="InterPro" id="IPR017511">
    <property type="entry name" value="PQQ_mDH"/>
</dbReference>
<keyword evidence="7 8" id="KW-0408">Iron</keyword>